<dbReference type="EMBL" id="AAKL01000119">
    <property type="protein sequence ID" value="EAP70563.1"/>
    <property type="molecule type" value="Genomic_DNA"/>
</dbReference>
<evidence type="ECO:0000256" key="8">
    <source>
        <dbReference type="SAM" id="Phobius"/>
    </source>
</evidence>
<evidence type="ECO:0000256" key="6">
    <source>
        <dbReference type="ARBA" id="ARBA00023136"/>
    </source>
</evidence>
<gene>
    <name evidence="9" type="ORF">RRSL_00037</name>
</gene>
<dbReference type="PROSITE" id="PS51257">
    <property type="entry name" value="PROKAR_LIPOPROTEIN"/>
    <property type="match status" value="1"/>
</dbReference>
<name>A0AB33V6Q9_RALSU</name>
<comment type="caution">
    <text evidence="9">The sequence shown here is derived from an EMBL/GenBank/DDBJ whole genome shotgun (WGS) entry which is preliminary data.</text>
</comment>
<proteinExistence type="inferred from homology"/>
<feature type="transmembrane region" description="Helical" evidence="8">
    <location>
        <begin position="43"/>
        <end position="61"/>
    </location>
</feature>
<keyword evidence="3" id="KW-1003">Cell membrane</keyword>
<organism evidence="9 10">
    <name type="scientific">Ralstonia solanacearum (strain UW551)</name>
    <dbReference type="NCBI Taxonomy" id="342110"/>
    <lineage>
        <taxon>Bacteria</taxon>
        <taxon>Pseudomonadati</taxon>
        <taxon>Pseudomonadota</taxon>
        <taxon>Betaproteobacteria</taxon>
        <taxon>Burkholderiales</taxon>
        <taxon>Burkholderiaceae</taxon>
        <taxon>Ralstonia</taxon>
        <taxon>Ralstonia solanacearum species complex</taxon>
    </lineage>
</organism>
<feature type="transmembrane region" description="Helical" evidence="8">
    <location>
        <begin position="20"/>
        <end position="37"/>
    </location>
</feature>
<evidence type="ECO:0000256" key="3">
    <source>
        <dbReference type="ARBA" id="ARBA00022475"/>
    </source>
</evidence>
<dbReference type="NCBIfam" id="TIGR00698">
    <property type="entry name" value="YeiH family putative sulfate export transporter"/>
    <property type="match status" value="1"/>
</dbReference>
<feature type="region of interest" description="Disordered" evidence="7">
    <location>
        <begin position="503"/>
        <end position="522"/>
    </location>
</feature>
<evidence type="ECO:0000313" key="10">
    <source>
        <dbReference type="Proteomes" id="UP000005933"/>
    </source>
</evidence>
<evidence type="ECO:0000256" key="1">
    <source>
        <dbReference type="ARBA" id="ARBA00004651"/>
    </source>
</evidence>
<feature type="transmembrane region" description="Helical" evidence="8">
    <location>
        <begin position="137"/>
        <end position="159"/>
    </location>
</feature>
<dbReference type="AlphaFoldDB" id="A0AB33V6Q9"/>
<dbReference type="Pfam" id="PF03601">
    <property type="entry name" value="Cons_hypoth698"/>
    <property type="match status" value="1"/>
</dbReference>
<evidence type="ECO:0000256" key="5">
    <source>
        <dbReference type="ARBA" id="ARBA00022989"/>
    </source>
</evidence>
<evidence type="ECO:0000256" key="7">
    <source>
        <dbReference type="SAM" id="MobiDB-lite"/>
    </source>
</evidence>
<evidence type="ECO:0000256" key="4">
    <source>
        <dbReference type="ARBA" id="ARBA00022692"/>
    </source>
</evidence>
<feature type="transmembrane region" description="Helical" evidence="8">
    <location>
        <begin position="282"/>
        <end position="304"/>
    </location>
</feature>
<comment type="similarity">
    <text evidence="2">Belongs to the UPF0324 family.</text>
</comment>
<reference evidence="9 10" key="1">
    <citation type="journal article" date="2006" name="Mol. Plant Microbe Interact.">
        <title>Identification of open reading frames unique to a select agent: Ralstonia solanacearum race 3 biovar 2.</title>
        <authorList>
            <person name="Gabriel D.W."/>
            <person name="Allen C."/>
            <person name="Schell M."/>
            <person name="Denny T.P."/>
            <person name="Greenberg J.T."/>
            <person name="Duan Y.P."/>
            <person name="Flores-Cruz Z."/>
            <person name="Huang Q."/>
            <person name="Clifford J.M."/>
            <person name="Presting G."/>
            <person name="Gonzalez E.T."/>
            <person name="Reddy J."/>
            <person name="Elphinstone J."/>
            <person name="Swanson J."/>
            <person name="Yao J."/>
            <person name="Mulholland V."/>
            <person name="Liu L."/>
            <person name="Farmerie W."/>
            <person name="Patnaikuni M."/>
            <person name="Balogh B."/>
            <person name="Norman D."/>
            <person name="Alvarez A."/>
            <person name="Castillo J.A."/>
            <person name="Jones J."/>
            <person name="Saddler G."/>
            <person name="Walunas T."/>
            <person name="Zhukov A."/>
            <person name="Mikhailova N."/>
        </authorList>
    </citation>
    <scope>NUCLEOTIDE SEQUENCE [LARGE SCALE GENOMIC DNA]</scope>
    <source>
        <strain evidence="9 10">UW551</strain>
    </source>
</reference>
<keyword evidence="5 8" id="KW-1133">Transmembrane helix</keyword>
<feature type="transmembrane region" description="Helical" evidence="8">
    <location>
        <begin position="166"/>
        <end position="187"/>
    </location>
</feature>
<dbReference type="InterPro" id="IPR018383">
    <property type="entry name" value="UPF0324_pro"/>
</dbReference>
<dbReference type="Proteomes" id="UP000005933">
    <property type="component" value="Unassembled WGS sequence"/>
</dbReference>
<keyword evidence="4 8" id="KW-0812">Transmembrane</keyword>
<comment type="subcellular location">
    <subcellularLocation>
        <location evidence="1">Cell membrane</location>
        <topology evidence="1">Multi-pass membrane protein</topology>
    </subcellularLocation>
</comment>
<keyword evidence="6 8" id="KW-0472">Membrane</keyword>
<dbReference type="PANTHER" id="PTHR30106">
    <property type="entry name" value="INNER MEMBRANE PROTEIN YEIH-RELATED"/>
    <property type="match status" value="1"/>
</dbReference>
<dbReference type="PANTHER" id="PTHR30106:SF2">
    <property type="entry name" value="UPF0324 INNER MEMBRANE PROTEIN YEIH"/>
    <property type="match status" value="1"/>
</dbReference>
<dbReference type="GO" id="GO:0005886">
    <property type="term" value="C:plasma membrane"/>
    <property type="evidence" value="ECO:0007669"/>
    <property type="project" value="UniProtKB-SubCell"/>
</dbReference>
<accession>A0AB33V6Q9</accession>
<feature type="transmembrane region" description="Helical" evidence="8">
    <location>
        <begin position="240"/>
        <end position="261"/>
    </location>
</feature>
<dbReference type="InterPro" id="IPR004630">
    <property type="entry name" value="UPF0324_YeiH-like"/>
</dbReference>
<feature type="transmembrane region" description="Helical" evidence="8">
    <location>
        <begin position="103"/>
        <end position="125"/>
    </location>
</feature>
<evidence type="ECO:0000313" key="9">
    <source>
        <dbReference type="EMBL" id="EAP70563.1"/>
    </source>
</evidence>
<sequence>MTAAQKQWVIGSGLRWDGRLLASAGILVGCTGAAMALGATGWAGHLGLGALTLAILLGMAVGHAPGYQRWLTPDAIQFARHTLLRAGVVLYGARLTLAQIHSLGASGVAIPLLVLAMTMLSGVWLGTRVFGLSRPQAVLVAAGSAVCGAAAVLAVAPAVKASPRETAVAIASVVLFGTAGIFLYPWLYALAGQAGVAVAPAHFGVYIGSTLHEVAQVIAAARPLGDDAANAAVVSKMVRVLALAPLLVVLACTTPAEGTIVRMAPSKGALRRAAGHAWRAMPWFAVGLLGVTLLNSAGAIPVTWHAPIDAIDTAMLACAMFAIGTQTHVPMLLKSGVRPFCAPPCLWFAWCGAVRRSTLGCAGCRLMPASPVRIRRSSRRRCESACARVPSISPCSACQTGSARVSVFRPAGRRRSSRPRRSAGFASIATRPRRSSGLSAAVRVVRSMASRSATSPIVAGCGRFSDISSENWPLVRSSGRKASSKRRARVRAARCTCRHRHVSRTSSVVSNGTEAAGDLDMV</sequence>
<evidence type="ECO:0000256" key="2">
    <source>
        <dbReference type="ARBA" id="ARBA00007977"/>
    </source>
</evidence>
<protein>
    <submittedName>
        <fullName evidence="9">Hypothetical membrane spanning protein</fullName>
    </submittedName>
</protein>